<dbReference type="GO" id="GO:0005886">
    <property type="term" value="C:plasma membrane"/>
    <property type="evidence" value="ECO:0007669"/>
    <property type="project" value="UniProtKB-SubCell"/>
</dbReference>
<evidence type="ECO:0000313" key="8">
    <source>
        <dbReference type="EMBL" id="QWZ08899.1"/>
    </source>
</evidence>
<keyword evidence="4" id="KW-0812">Transmembrane</keyword>
<keyword evidence="5" id="KW-1133">Transmembrane helix</keyword>
<name>A0A975Y113_9ACTN</name>
<dbReference type="Pfam" id="PF07681">
    <property type="entry name" value="DoxX"/>
    <property type="match status" value="1"/>
</dbReference>
<keyword evidence="3" id="KW-1003">Cell membrane</keyword>
<sequence>MTLIRLVARPMLASTFIYGGINALQNTAALAEASKPVNDEIRGLAGKVAPQLPVPQDDKTMVRLNAGVHIVAGFALATGRAPRLSALALAATVVPTTLAGHRFWEHKDKAARAQQMTHFFKNVSMLGGLVLAGVDTEGRPGVAWRAQHAVGSAKREAKHLRREAKAQAKLARKSVTS</sequence>
<evidence type="ECO:0000313" key="9">
    <source>
        <dbReference type="Proteomes" id="UP000683575"/>
    </source>
</evidence>
<dbReference type="InterPro" id="IPR032808">
    <property type="entry name" value="DoxX"/>
</dbReference>
<dbReference type="Proteomes" id="UP000683575">
    <property type="component" value="Chromosome"/>
</dbReference>
<evidence type="ECO:0000256" key="7">
    <source>
        <dbReference type="SAM" id="MobiDB-lite"/>
    </source>
</evidence>
<evidence type="ECO:0000256" key="4">
    <source>
        <dbReference type="ARBA" id="ARBA00022692"/>
    </source>
</evidence>
<proteinExistence type="inferred from homology"/>
<evidence type="ECO:0000256" key="1">
    <source>
        <dbReference type="ARBA" id="ARBA00004651"/>
    </source>
</evidence>
<evidence type="ECO:0000256" key="6">
    <source>
        <dbReference type="ARBA" id="ARBA00023136"/>
    </source>
</evidence>
<reference evidence="8" key="1">
    <citation type="submission" date="2021-06" db="EMBL/GenBank/DDBJ databases">
        <title>Complete genome sequence of Nocardioides sp. G188.</title>
        <authorList>
            <person name="Im W.-T."/>
        </authorList>
    </citation>
    <scope>NUCLEOTIDE SEQUENCE</scope>
    <source>
        <strain evidence="8">G188</strain>
    </source>
</reference>
<evidence type="ECO:0000256" key="2">
    <source>
        <dbReference type="ARBA" id="ARBA00006679"/>
    </source>
</evidence>
<keyword evidence="6" id="KW-0472">Membrane</keyword>
<comment type="similarity">
    <text evidence="2">Belongs to the DoxX family.</text>
</comment>
<protein>
    <submittedName>
        <fullName evidence="8">DoxX family protein</fullName>
    </submittedName>
</protein>
<dbReference type="PANTHER" id="PTHR33452:SF1">
    <property type="entry name" value="INNER MEMBRANE PROTEIN YPHA-RELATED"/>
    <property type="match status" value="1"/>
</dbReference>
<feature type="region of interest" description="Disordered" evidence="7">
    <location>
        <begin position="154"/>
        <end position="177"/>
    </location>
</feature>
<accession>A0A975Y113</accession>
<organism evidence="8 9">
    <name type="scientific">Nocardioides panacis</name>
    <dbReference type="NCBI Taxonomy" id="2849501"/>
    <lineage>
        <taxon>Bacteria</taxon>
        <taxon>Bacillati</taxon>
        <taxon>Actinomycetota</taxon>
        <taxon>Actinomycetes</taxon>
        <taxon>Propionibacteriales</taxon>
        <taxon>Nocardioidaceae</taxon>
        <taxon>Nocardioides</taxon>
    </lineage>
</organism>
<dbReference type="EMBL" id="CP077062">
    <property type="protein sequence ID" value="QWZ08899.1"/>
    <property type="molecule type" value="Genomic_DNA"/>
</dbReference>
<dbReference type="AlphaFoldDB" id="A0A975Y113"/>
<dbReference type="PANTHER" id="PTHR33452">
    <property type="entry name" value="OXIDOREDUCTASE CATD-RELATED"/>
    <property type="match status" value="1"/>
</dbReference>
<evidence type="ECO:0000256" key="3">
    <source>
        <dbReference type="ARBA" id="ARBA00022475"/>
    </source>
</evidence>
<comment type="subcellular location">
    <subcellularLocation>
        <location evidence="1">Cell membrane</location>
        <topology evidence="1">Multi-pass membrane protein</topology>
    </subcellularLocation>
</comment>
<dbReference type="KEGG" id="nps:KRR39_03350"/>
<dbReference type="RefSeq" id="WP_216940745.1">
    <property type="nucleotide sequence ID" value="NZ_CP077062.1"/>
</dbReference>
<keyword evidence="9" id="KW-1185">Reference proteome</keyword>
<dbReference type="InterPro" id="IPR051907">
    <property type="entry name" value="DoxX-like_oxidoreductase"/>
</dbReference>
<evidence type="ECO:0000256" key="5">
    <source>
        <dbReference type="ARBA" id="ARBA00022989"/>
    </source>
</evidence>
<gene>
    <name evidence="8" type="ORF">KRR39_03350</name>
</gene>